<comment type="pathway">
    <text evidence="1 10">Amino-acid biosynthesis; L-phenylalanine biosynthesis; phenylpyruvate from prephenate: step 1/1.</text>
</comment>
<evidence type="ECO:0000256" key="10">
    <source>
        <dbReference type="RuleBase" id="RU361254"/>
    </source>
</evidence>
<gene>
    <name evidence="10" type="primary">pheA</name>
    <name evidence="14" type="ORF">CXF48_05205</name>
</gene>
<feature type="region of interest" description="Disordered" evidence="11">
    <location>
        <begin position="370"/>
        <end position="394"/>
    </location>
</feature>
<comment type="catalytic activity">
    <reaction evidence="8 10">
        <text>prephenate + H(+) = 3-phenylpyruvate + CO2 + H2O</text>
        <dbReference type="Rhea" id="RHEA:21648"/>
        <dbReference type="ChEBI" id="CHEBI:15377"/>
        <dbReference type="ChEBI" id="CHEBI:15378"/>
        <dbReference type="ChEBI" id="CHEBI:16526"/>
        <dbReference type="ChEBI" id="CHEBI:18005"/>
        <dbReference type="ChEBI" id="CHEBI:29934"/>
        <dbReference type="EC" id="4.2.1.51"/>
    </reaction>
</comment>
<keyword evidence="7 10" id="KW-0456">Lyase</keyword>
<feature type="site" description="Essential for prephenate dehydratase activity" evidence="9">
    <location>
        <position position="240"/>
    </location>
</feature>
<name>A0A426PZ26_9CORY</name>
<dbReference type="CDD" id="cd13632">
    <property type="entry name" value="PBP2_Aa-PDT_like"/>
    <property type="match status" value="1"/>
</dbReference>
<dbReference type="EC" id="4.2.1.51" evidence="2 10"/>
<dbReference type="Proteomes" id="UP000276526">
    <property type="component" value="Unassembled WGS sequence"/>
</dbReference>
<dbReference type="GO" id="GO:0004664">
    <property type="term" value="F:prephenate dehydratase activity"/>
    <property type="evidence" value="ECO:0007669"/>
    <property type="project" value="UniProtKB-UniRule"/>
</dbReference>
<feature type="compositionally biased region" description="Polar residues" evidence="11">
    <location>
        <begin position="1"/>
        <end position="12"/>
    </location>
</feature>
<evidence type="ECO:0000259" key="13">
    <source>
        <dbReference type="PROSITE" id="PS51671"/>
    </source>
</evidence>
<evidence type="ECO:0000259" key="12">
    <source>
        <dbReference type="PROSITE" id="PS51171"/>
    </source>
</evidence>
<evidence type="ECO:0000256" key="8">
    <source>
        <dbReference type="ARBA" id="ARBA00047848"/>
    </source>
</evidence>
<keyword evidence="4 10" id="KW-0028">Amino-acid biosynthesis</keyword>
<feature type="domain" description="Prephenate dehydratase" evidence="12">
    <location>
        <begin position="24"/>
        <end position="247"/>
    </location>
</feature>
<feature type="domain" description="ACT" evidence="13">
    <location>
        <begin position="263"/>
        <end position="340"/>
    </location>
</feature>
<evidence type="ECO:0000313" key="15">
    <source>
        <dbReference type="Proteomes" id="UP000276526"/>
    </source>
</evidence>
<evidence type="ECO:0000256" key="1">
    <source>
        <dbReference type="ARBA" id="ARBA00004741"/>
    </source>
</evidence>
<dbReference type="InterPro" id="IPR045865">
    <property type="entry name" value="ACT-like_dom_sf"/>
</dbReference>
<accession>A0A426PZ26</accession>
<keyword evidence="5 10" id="KW-0057">Aromatic amino acid biosynthesis</keyword>
<dbReference type="AlphaFoldDB" id="A0A426PZ26"/>
<dbReference type="InterPro" id="IPR008242">
    <property type="entry name" value="Chor_mutase/pphenate_deHydtase"/>
</dbReference>
<dbReference type="EMBL" id="PQNK01000007">
    <property type="protein sequence ID" value="RRO86684.1"/>
    <property type="molecule type" value="Genomic_DNA"/>
</dbReference>
<evidence type="ECO:0000313" key="14">
    <source>
        <dbReference type="EMBL" id="RRO86684.1"/>
    </source>
</evidence>
<evidence type="ECO:0000256" key="11">
    <source>
        <dbReference type="SAM" id="MobiDB-lite"/>
    </source>
</evidence>
<dbReference type="UniPathway" id="UPA00121">
    <property type="reaction ID" value="UER00345"/>
</dbReference>
<feature type="region of interest" description="Disordered" evidence="11">
    <location>
        <begin position="1"/>
        <end position="24"/>
    </location>
</feature>
<dbReference type="CDD" id="cd04905">
    <property type="entry name" value="ACT_CM-PDT"/>
    <property type="match status" value="1"/>
</dbReference>
<reference evidence="14 15" key="1">
    <citation type="submission" date="2018-01" db="EMBL/GenBank/DDBJ databases">
        <title>Twenty Corynebacterium bovis Genomes.</title>
        <authorList>
            <person name="Gulvik C.A."/>
        </authorList>
    </citation>
    <scope>NUCLEOTIDE SEQUENCE [LARGE SCALE GENOMIC DNA]</scope>
    <source>
        <strain evidence="14 15">F6900</strain>
    </source>
</reference>
<dbReference type="PIRSF" id="PIRSF001500">
    <property type="entry name" value="Chor_mut_pdt_Ppr"/>
    <property type="match status" value="1"/>
</dbReference>
<dbReference type="PROSITE" id="PS51671">
    <property type="entry name" value="ACT"/>
    <property type="match status" value="1"/>
</dbReference>
<dbReference type="PROSITE" id="PS51171">
    <property type="entry name" value="PREPHENATE_DEHYDR_3"/>
    <property type="match status" value="1"/>
</dbReference>
<evidence type="ECO:0000256" key="4">
    <source>
        <dbReference type="ARBA" id="ARBA00022605"/>
    </source>
</evidence>
<dbReference type="SUPFAM" id="SSF53850">
    <property type="entry name" value="Periplasmic binding protein-like II"/>
    <property type="match status" value="2"/>
</dbReference>
<dbReference type="InterPro" id="IPR002912">
    <property type="entry name" value="ACT_dom"/>
</dbReference>
<evidence type="ECO:0000256" key="2">
    <source>
        <dbReference type="ARBA" id="ARBA00013147"/>
    </source>
</evidence>
<dbReference type="Gene3D" id="3.40.190.10">
    <property type="entry name" value="Periplasmic binding protein-like II"/>
    <property type="match status" value="3"/>
</dbReference>
<dbReference type="InterPro" id="IPR001086">
    <property type="entry name" value="Preph_deHydtase"/>
</dbReference>
<organism evidence="14 15">
    <name type="scientific">Corynebacterium bovis</name>
    <dbReference type="NCBI Taxonomy" id="36808"/>
    <lineage>
        <taxon>Bacteria</taxon>
        <taxon>Bacillati</taxon>
        <taxon>Actinomycetota</taxon>
        <taxon>Actinomycetes</taxon>
        <taxon>Mycobacteriales</taxon>
        <taxon>Corynebacteriaceae</taxon>
        <taxon>Corynebacterium</taxon>
    </lineage>
</organism>
<dbReference type="InterPro" id="IPR018528">
    <property type="entry name" value="Preph_deHydtase_CS"/>
</dbReference>
<evidence type="ECO:0000256" key="7">
    <source>
        <dbReference type="ARBA" id="ARBA00023239"/>
    </source>
</evidence>
<proteinExistence type="predicted"/>
<dbReference type="FunFam" id="3.30.70.260:FF:000012">
    <property type="entry name" value="Prephenate dehydratase"/>
    <property type="match status" value="1"/>
</dbReference>
<comment type="caution">
    <text evidence="14">The sequence shown here is derived from an EMBL/GenBank/DDBJ whole genome shotgun (WGS) entry which is preliminary data.</text>
</comment>
<evidence type="ECO:0000256" key="5">
    <source>
        <dbReference type="ARBA" id="ARBA00023141"/>
    </source>
</evidence>
<dbReference type="PROSITE" id="PS00858">
    <property type="entry name" value="PREPHENATE_DEHYDR_2"/>
    <property type="match status" value="1"/>
</dbReference>
<sequence>MDMQESSASSGERQGRPGTGGRPVVTYLGPRGTFTEQALHRFIEAGHVPAEAELRPVDSPAAAIRAVREGSADMACVALENSVDGPVVQTFDALAGVTAGGGPGAGHGGGPTAAGAAGNADAAGNAAATAADALENAPGDVRILRETDVPVEFAVLVRPGTAAADVRTVTTHPVAMAQVRGWMDRELPGAQCIPASSNGAAAAAVAAGEADAAAAPLLAAGIHGLDALAEGVADVRGANTRFVLVGRPGAAASAGRTGRDRTAVVFSLPNHPAALWTALSEIAMRDVDMSRIESRPTRTGLGTYMFHVELVGHVEDDAVADALAGLHRRTDAVRFLGSWPQSGGTVHDDAGGCGGRVPPDLTASRRWVTDLREGPGHAPGTDAQGTDAQGRVQK</sequence>
<dbReference type="SUPFAM" id="SSF55021">
    <property type="entry name" value="ACT-like"/>
    <property type="match status" value="1"/>
</dbReference>
<keyword evidence="6 10" id="KW-0584">Phenylalanine biosynthesis</keyword>
<dbReference type="Pfam" id="PF00800">
    <property type="entry name" value="PDT"/>
    <property type="match status" value="1"/>
</dbReference>
<evidence type="ECO:0000256" key="6">
    <source>
        <dbReference type="ARBA" id="ARBA00023222"/>
    </source>
</evidence>
<evidence type="ECO:0000256" key="3">
    <source>
        <dbReference type="ARBA" id="ARBA00021872"/>
    </source>
</evidence>
<dbReference type="GO" id="GO:0005737">
    <property type="term" value="C:cytoplasm"/>
    <property type="evidence" value="ECO:0007669"/>
    <property type="project" value="TreeGrafter"/>
</dbReference>
<dbReference type="GO" id="GO:0009094">
    <property type="term" value="P:L-phenylalanine biosynthetic process"/>
    <property type="evidence" value="ECO:0007669"/>
    <property type="project" value="UniProtKB-UniPathway"/>
</dbReference>
<dbReference type="Gene3D" id="3.30.70.260">
    <property type="match status" value="1"/>
</dbReference>
<evidence type="ECO:0000256" key="9">
    <source>
        <dbReference type="PIRSR" id="PIRSR001500-2"/>
    </source>
</evidence>
<dbReference type="PANTHER" id="PTHR21022:SF19">
    <property type="entry name" value="PREPHENATE DEHYDRATASE-RELATED"/>
    <property type="match status" value="1"/>
</dbReference>
<dbReference type="PANTHER" id="PTHR21022">
    <property type="entry name" value="PREPHENATE DEHYDRATASE P PROTEIN"/>
    <property type="match status" value="1"/>
</dbReference>
<protein>
    <recommendedName>
        <fullName evidence="3 10">Prephenate dehydratase</fullName>
        <shortName evidence="10">PDT</shortName>
        <ecNumber evidence="2 10">4.2.1.51</ecNumber>
    </recommendedName>
</protein>